<feature type="transmembrane region" description="Helical" evidence="1">
    <location>
        <begin position="96"/>
        <end position="114"/>
    </location>
</feature>
<keyword evidence="1" id="KW-0812">Transmembrane</keyword>
<dbReference type="InterPro" id="IPR025874">
    <property type="entry name" value="DZR"/>
</dbReference>
<proteinExistence type="predicted"/>
<dbReference type="EMBL" id="SUTF01000007">
    <property type="protein sequence ID" value="MBE6510922.1"/>
    <property type="molecule type" value="Genomic_DNA"/>
</dbReference>
<dbReference type="Proteomes" id="UP000713479">
    <property type="component" value="Unassembled WGS sequence"/>
</dbReference>
<evidence type="ECO:0000259" key="2">
    <source>
        <dbReference type="Pfam" id="PF12773"/>
    </source>
</evidence>
<organism evidence="3 4">
    <name type="scientific">Methanobrevibacter millerae</name>
    <dbReference type="NCBI Taxonomy" id="230361"/>
    <lineage>
        <taxon>Archaea</taxon>
        <taxon>Methanobacteriati</taxon>
        <taxon>Methanobacteriota</taxon>
        <taxon>Methanomada group</taxon>
        <taxon>Methanobacteria</taxon>
        <taxon>Methanobacteriales</taxon>
        <taxon>Methanobacteriaceae</taxon>
        <taxon>Methanobrevibacter</taxon>
    </lineage>
</organism>
<sequence>MKCPNCNAETVDGAGFCPSCGHELKNDELIYCPNCGELTKARASFCAKCGFKFQEKYKSSGVETRSVEFICGLIGSLIGIIVALIILSSGLLDTRYTGIILLTLSCIALASTIFLTKDRKVGGAVLIVVALILLANTNRFGFIELIFIAIAGLLAVFRK</sequence>
<evidence type="ECO:0000313" key="4">
    <source>
        <dbReference type="Proteomes" id="UP000713479"/>
    </source>
</evidence>
<dbReference type="Pfam" id="PF12773">
    <property type="entry name" value="DZR"/>
    <property type="match status" value="1"/>
</dbReference>
<keyword evidence="1" id="KW-1133">Transmembrane helix</keyword>
<protein>
    <submittedName>
        <fullName evidence="3">Zinc ribbon domain-containing protein</fullName>
    </submittedName>
</protein>
<gene>
    <name evidence="3" type="ORF">E7Z74_06615</name>
</gene>
<feature type="transmembrane region" description="Helical" evidence="1">
    <location>
        <begin position="142"/>
        <end position="157"/>
    </location>
</feature>
<accession>A0A8T3VID0</accession>
<name>A0A8T3VID0_9EURY</name>
<keyword evidence="1" id="KW-0472">Membrane</keyword>
<comment type="caution">
    <text evidence="3">The sequence shown here is derived from an EMBL/GenBank/DDBJ whole genome shotgun (WGS) entry which is preliminary data.</text>
</comment>
<reference evidence="3" key="1">
    <citation type="submission" date="2019-04" db="EMBL/GenBank/DDBJ databases">
        <title>Evolution of Biomass-Degrading Anaerobic Consortia Revealed by Metagenomics.</title>
        <authorList>
            <person name="Peng X."/>
        </authorList>
    </citation>
    <scope>NUCLEOTIDE SEQUENCE</scope>
    <source>
        <strain evidence="3">SIG13</strain>
    </source>
</reference>
<feature type="transmembrane region" description="Helical" evidence="1">
    <location>
        <begin position="67"/>
        <end position="90"/>
    </location>
</feature>
<dbReference type="AlphaFoldDB" id="A0A8T3VID0"/>
<evidence type="ECO:0000313" key="3">
    <source>
        <dbReference type="EMBL" id="MBE6510922.1"/>
    </source>
</evidence>
<feature type="transmembrane region" description="Helical" evidence="1">
    <location>
        <begin position="121"/>
        <end position="136"/>
    </location>
</feature>
<feature type="domain" description="DZANK-type" evidence="2">
    <location>
        <begin position="3"/>
        <end position="50"/>
    </location>
</feature>
<evidence type="ECO:0000256" key="1">
    <source>
        <dbReference type="SAM" id="Phobius"/>
    </source>
</evidence>